<evidence type="ECO:0000256" key="9">
    <source>
        <dbReference type="SAM" id="MobiDB-lite"/>
    </source>
</evidence>
<comment type="function">
    <text evidence="7">Autophagy-specific protein that functions in response to autophagy-inducing signals as a scaffold to recruit other ATG proteins to organize preautophagosomal structure (PAS) formation. Modulates the timing and magnitude of the autophagy response, such as the size of the sequestering vesicles. Plays particularly a role in pexophagy and nucleophagy.</text>
</comment>
<comment type="similarity">
    <text evidence="1 7">Belongs to the ATG17 family.</text>
</comment>
<dbReference type="GO" id="GO:0060090">
    <property type="term" value="F:molecular adaptor activity"/>
    <property type="evidence" value="ECO:0007669"/>
    <property type="project" value="TreeGrafter"/>
</dbReference>
<dbReference type="EMBL" id="LCZI01001311">
    <property type="protein sequence ID" value="KKZ61349.1"/>
    <property type="molecule type" value="Genomic_DNA"/>
</dbReference>
<organism evidence="11 12">
    <name type="scientific">[Emmonsia] crescens</name>
    <dbReference type="NCBI Taxonomy" id="73230"/>
    <lineage>
        <taxon>Eukaryota</taxon>
        <taxon>Fungi</taxon>
        <taxon>Dikarya</taxon>
        <taxon>Ascomycota</taxon>
        <taxon>Pezizomycotina</taxon>
        <taxon>Eurotiomycetes</taxon>
        <taxon>Eurotiomycetidae</taxon>
        <taxon>Onygenales</taxon>
        <taxon>Ajellomycetaceae</taxon>
        <taxon>Emergomyces</taxon>
    </lineage>
</organism>
<evidence type="ECO:0000313" key="12">
    <source>
        <dbReference type="Proteomes" id="UP000034164"/>
    </source>
</evidence>
<sequence>MVPPSPYQAHLGADQTNDMEASISSQQPDLEALVSHLVAAKRSLSSIHHVWRANEIVTTARAALEESVIISSRTSFLRRGLDEQLKLLYGVRTEVERVAHRGRSEFAAALKEMDTVGARLTETLDMLRETTVEAAFRPAGEEPKTLYDFVDDRGVEDLQSLLKASIDNTNTAQAELDQSNRAFDNDIHSIQQALSKYRDVVKKRLGSSSSLSSSSPSASRVSIPSPSLIPELLRSLEAHARGMADLLESLVRHFDLCVTAVKHTEGGGAAARSITGDLPTGVDVGVSVGNEIQDDNGRGSGTLHAPPEPITKTEYQEMINVLTKDASEAEDVVLEIQDRIAEMETTLERVLEQRDALNSVYISTTDIFHRLSTVASSQLTDYIAQAHAFTRVWNEEHEHILAGMTELVDLRTLYAGFLDAYDRLIMEVTRRKAVRFAVDKVLKETRRELDRLFEEDVRAREMFRTEYGDYLPSDIWPGLGRSPARVEFIRVPGGKLEGGDAVHMSTEKQGSEGNEGSNGAGDAGGDVGEGTAVDMLTTAGHDDAAAVTTAENDDDIGASDDSIPQLPKHVVQQALRRLKLRAKGPMPSPS</sequence>
<dbReference type="VEuPathDB" id="FungiDB:EMCG_04068"/>
<gene>
    <name evidence="11" type="ORF">EMCG_04068</name>
</gene>
<dbReference type="OrthoDB" id="1937984at2759"/>
<accession>A0A0G2IZD2</accession>
<evidence type="ECO:0000256" key="1">
    <source>
        <dbReference type="ARBA" id="ARBA00006259"/>
    </source>
</evidence>
<name>A0A0G2IZD2_9EURO</name>
<evidence type="ECO:0000256" key="7">
    <source>
        <dbReference type="RuleBase" id="RU368080"/>
    </source>
</evidence>
<feature type="compositionally biased region" description="Gly residues" evidence="9">
    <location>
        <begin position="516"/>
        <end position="528"/>
    </location>
</feature>
<evidence type="ECO:0000256" key="3">
    <source>
        <dbReference type="ARBA" id="ARBA00022490"/>
    </source>
</evidence>
<keyword evidence="8" id="KW-0175">Coiled coil</keyword>
<evidence type="ECO:0000256" key="4">
    <source>
        <dbReference type="ARBA" id="ARBA00023006"/>
    </source>
</evidence>
<dbReference type="Proteomes" id="UP000034164">
    <property type="component" value="Unassembled WGS sequence"/>
</dbReference>
<dbReference type="PANTHER" id="PTHR28005">
    <property type="entry name" value="AUTOPHAGY-RELATED PROTEIN 17"/>
    <property type="match status" value="1"/>
</dbReference>
<dbReference type="GO" id="GO:0034045">
    <property type="term" value="C:phagophore assembly site membrane"/>
    <property type="evidence" value="ECO:0007669"/>
    <property type="project" value="UniProtKB-SubCell"/>
</dbReference>
<dbReference type="GO" id="GO:1990316">
    <property type="term" value="C:Atg1/ULK1 kinase complex"/>
    <property type="evidence" value="ECO:0007669"/>
    <property type="project" value="TreeGrafter"/>
</dbReference>
<evidence type="ECO:0000256" key="2">
    <source>
        <dbReference type="ARBA" id="ARBA00013806"/>
    </source>
</evidence>
<evidence type="ECO:0000256" key="5">
    <source>
        <dbReference type="ARBA" id="ARBA00023136"/>
    </source>
</evidence>
<evidence type="ECO:0000256" key="6">
    <source>
        <dbReference type="ARBA" id="ARBA00024948"/>
    </source>
</evidence>
<feature type="domain" description="Autophagy protein ATG17-like" evidence="10">
    <location>
        <begin position="43"/>
        <end position="471"/>
    </location>
</feature>
<dbReference type="AlphaFoldDB" id="A0A0G2IZD2"/>
<evidence type="ECO:0000256" key="8">
    <source>
        <dbReference type="SAM" id="Coils"/>
    </source>
</evidence>
<proteinExistence type="inferred from homology"/>
<feature type="compositionally biased region" description="Basic and acidic residues" evidence="9">
    <location>
        <begin position="497"/>
        <end position="510"/>
    </location>
</feature>
<keyword evidence="5" id="KW-0472">Membrane</keyword>
<evidence type="ECO:0000259" key="10">
    <source>
        <dbReference type="Pfam" id="PF04108"/>
    </source>
</evidence>
<comment type="subcellular location">
    <subcellularLocation>
        <location evidence="7">Cytoplasm</location>
    </subcellularLocation>
    <subcellularLocation>
        <location evidence="7">Preautophagosomal structure membrane</location>
        <topology evidence="7">Peripheral membrane protein</topology>
    </subcellularLocation>
</comment>
<feature type="region of interest" description="Disordered" evidence="9">
    <location>
        <begin position="497"/>
        <end position="567"/>
    </location>
</feature>
<keyword evidence="4 7" id="KW-0072">Autophagy</keyword>
<dbReference type="InterPro" id="IPR045326">
    <property type="entry name" value="ATG17-like_dom"/>
</dbReference>
<comment type="caution">
    <text evidence="11">The sequence shown here is derived from an EMBL/GenBank/DDBJ whole genome shotgun (WGS) entry which is preliminary data.</text>
</comment>
<reference evidence="12" key="1">
    <citation type="journal article" date="2015" name="PLoS Genet.">
        <title>The dynamic genome and transcriptome of the human fungal pathogen Blastomyces and close relative Emmonsia.</title>
        <authorList>
            <person name="Munoz J.F."/>
            <person name="Gauthier G.M."/>
            <person name="Desjardins C.A."/>
            <person name="Gallo J.E."/>
            <person name="Holder J."/>
            <person name="Sullivan T.D."/>
            <person name="Marty A.J."/>
            <person name="Carmen J.C."/>
            <person name="Chen Z."/>
            <person name="Ding L."/>
            <person name="Gujja S."/>
            <person name="Magrini V."/>
            <person name="Misas E."/>
            <person name="Mitreva M."/>
            <person name="Priest M."/>
            <person name="Saif S."/>
            <person name="Whiston E.A."/>
            <person name="Young S."/>
            <person name="Zeng Q."/>
            <person name="Goldman W.E."/>
            <person name="Mardis E.R."/>
            <person name="Taylor J.W."/>
            <person name="McEwen J.G."/>
            <person name="Clay O.K."/>
            <person name="Klein B.S."/>
            <person name="Cuomo C.A."/>
        </authorList>
    </citation>
    <scope>NUCLEOTIDE SEQUENCE [LARGE SCALE GENOMIC DNA]</scope>
    <source>
        <strain evidence="12">UAMH 3008</strain>
    </source>
</reference>
<dbReference type="PANTHER" id="PTHR28005:SF1">
    <property type="entry name" value="AUTOPHAGY-RELATED PROTEIN 17"/>
    <property type="match status" value="1"/>
</dbReference>
<feature type="coiled-coil region" evidence="8">
    <location>
        <begin position="326"/>
        <end position="360"/>
    </location>
</feature>
<dbReference type="GO" id="GO:0030295">
    <property type="term" value="F:protein kinase activator activity"/>
    <property type="evidence" value="ECO:0007669"/>
    <property type="project" value="TreeGrafter"/>
</dbReference>
<keyword evidence="3 7" id="KW-0963">Cytoplasm</keyword>
<protein>
    <recommendedName>
        <fullName evidence="2 7">Autophagy-related protein 17</fullName>
    </recommendedName>
</protein>
<dbReference type="GO" id="GO:0000045">
    <property type="term" value="P:autophagosome assembly"/>
    <property type="evidence" value="ECO:0007669"/>
    <property type="project" value="TreeGrafter"/>
</dbReference>
<dbReference type="GO" id="GO:0034727">
    <property type="term" value="P:piecemeal microautophagy of the nucleus"/>
    <property type="evidence" value="ECO:0007669"/>
    <property type="project" value="TreeGrafter"/>
</dbReference>
<dbReference type="GO" id="GO:0000422">
    <property type="term" value="P:autophagy of mitochondrion"/>
    <property type="evidence" value="ECO:0007669"/>
    <property type="project" value="TreeGrafter"/>
</dbReference>
<dbReference type="Pfam" id="PF04108">
    <property type="entry name" value="ATG17_like"/>
    <property type="match status" value="1"/>
</dbReference>
<evidence type="ECO:0000313" key="11">
    <source>
        <dbReference type="EMBL" id="KKZ61349.1"/>
    </source>
</evidence>
<dbReference type="InterPro" id="IPR007240">
    <property type="entry name" value="Atg17"/>
</dbReference>
<comment type="function">
    <text evidence="6">Autophagy-specific protein that functions in response to autophagy-inducing signals as a scaffold to recruit other ATG proteins to organize pre-autophagosomal structure (PAS) formation. Modulates the timing and magnitude of the autophagy response, such as the size of the sequestering vesicles. Plays particularly a role in pexophagy and nucleophagy.</text>
</comment>